<dbReference type="GO" id="GO:0005509">
    <property type="term" value="F:calcium ion binding"/>
    <property type="evidence" value="ECO:0007669"/>
    <property type="project" value="InterPro"/>
</dbReference>
<dbReference type="SMART" id="SM00054">
    <property type="entry name" value="EFh"/>
    <property type="match status" value="2"/>
</dbReference>
<dbReference type="OrthoDB" id="416789at2759"/>
<sequence>MSEGANMKVEASASGPSNQSTSASLDTNGNDVEIEKIKGRYHDLLHRNCLEEAIGSQEEGMLQVQQMYGGVERGDGGSKRIEDFAEHLILALNSVALRMLEPLGGGNGEEEKKSKRKGKEEQKASGSDPLMTPRSPPKGKKKKKKAHEERHAWNYGSGANMKPPGDPMQVITKIQKRMKAALFGSDIKKFFQQMDKDGSGSLDEEELRTIVRKVLKIPPIEVANGDIHRLVELLDDDGGGDLGLEEVADFVENGVKGLDTGEDQAVKKLHQRRASRLFGREPLKQSGGEIIDKAMNLLFKAEFLTRVDTNLILDEQKRLRLRSVAFNNFGYSRMHVGKLKNALKHLTTALHLSSAAKETNSNSASTHLNIAVVLGRMGKTKEAAKHARFAVKSIRLGDAVGDEGAEVEGKEQKPESDSDEVTKKSVTTNKGNCSLLASAYFNLGFFEEKMKKLELAESHYKMAWGIAKEAEGAEDGTIKIFKDAWEDCKERILIIKRKQGGKVSPRLTPRLTPRAPEGIKRRGGAGVGGRVLKESKGVGGGEGEEATKKDDIVENDPHKDPLHPVWMAKTVRPEDMQNDDGGEGEMGTETGVGRKESPPPTEADPSTTPTPK</sequence>
<dbReference type="PROSITE" id="PS50222">
    <property type="entry name" value="EF_HAND_2"/>
    <property type="match status" value="1"/>
</dbReference>
<dbReference type="SUPFAM" id="SSF48452">
    <property type="entry name" value="TPR-like"/>
    <property type="match status" value="1"/>
</dbReference>
<feature type="compositionally biased region" description="Basic and acidic residues" evidence="2">
    <location>
        <begin position="545"/>
        <end position="562"/>
    </location>
</feature>
<feature type="compositionally biased region" description="Pro residues" evidence="2">
    <location>
        <begin position="598"/>
        <end position="612"/>
    </location>
</feature>
<dbReference type="EMBL" id="BRYA01000199">
    <property type="protein sequence ID" value="GMI43775.1"/>
    <property type="molecule type" value="Genomic_DNA"/>
</dbReference>
<keyword evidence="5" id="KW-1185">Reference proteome</keyword>
<feature type="region of interest" description="Disordered" evidence="2">
    <location>
        <begin position="503"/>
        <end position="612"/>
    </location>
</feature>
<evidence type="ECO:0000313" key="4">
    <source>
        <dbReference type="EMBL" id="GMI43775.1"/>
    </source>
</evidence>
<feature type="compositionally biased region" description="Polar residues" evidence="2">
    <location>
        <begin position="14"/>
        <end position="30"/>
    </location>
</feature>
<evidence type="ECO:0000256" key="2">
    <source>
        <dbReference type="SAM" id="MobiDB-lite"/>
    </source>
</evidence>
<feature type="region of interest" description="Disordered" evidence="2">
    <location>
        <begin position="103"/>
        <end position="165"/>
    </location>
</feature>
<dbReference type="Proteomes" id="UP001165065">
    <property type="component" value="Unassembled WGS sequence"/>
</dbReference>
<name>A0A9W7GGF6_9STRA</name>
<proteinExistence type="predicted"/>
<evidence type="ECO:0000256" key="1">
    <source>
        <dbReference type="ARBA" id="ARBA00022837"/>
    </source>
</evidence>
<evidence type="ECO:0000259" key="3">
    <source>
        <dbReference type="PROSITE" id="PS50222"/>
    </source>
</evidence>
<accession>A0A9W7GGF6</accession>
<comment type="caution">
    <text evidence="4">The sequence shown here is derived from an EMBL/GenBank/DDBJ whole genome shotgun (WGS) entry which is preliminary data.</text>
</comment>
<reference evidence="5" key="1">
    <citation type="journal article" date="2023" name="Commun. Biol.">
        <title>Genome analysis of Parmales, the sister group of diatoms, reveals the evolutionary specialization of diatoms from phago-mixotrophs to photoautotrophs.</title>
        <authorList>
            <person name="Ban H."/>
            <person name="Sato S."/>
            <person name="Yoshikawa S."/>
            <person name="Yamada K."/>
            <person name="Nakamura Y."/>
            <person name="Ichinomiya M."/>
            <person name="Sato N."/>
            <person name="Blanc-Mathieu R."/>
            <person name="Endo H."/>
            <person name="Kuwata A."/>
            <person name="Ogata H."/>
        </authorList>
    </citation>
    <scope>NUCLEOTIDE SEQUENCE [LARGE SCALE GENOMIC DNA]</scope>
</reference>
<dbReference type="AlphaFoldDB" id="A0A9W7GGF6"/>
<dbReference type="SMART" id="SM00028">
    <property type="entry name" value="TPR"/>
    <property type="match status" value="3"/>
</dbReference>
<dbReference type="InterPro" id="IPR002048">
    <property type="entry name" value="EF_hand_dom"/>
</dbReference>
<dbReference type="InterPro" id="IPR019734">
    <property type="entry name" value="TPR_rpt"/>
</dbReference>
<dbReference type="InterPro" id="IPR011992">
    <property type="entry name" value="EF-hand-dom_pair"/>
</dbReference>
<organism evidence="4 5">
    <name type="scientific">Triparma columacea</name>
    <dbReference type="NCBI Taxonomy" id="722753"/>
    <lineage>
        <taxon>Eukaryota</taxon>
        <taxon>Sar</taxon>
        <taxon>Stramenopiles</taxon>
        <taxon>Ochrophyta</taxon>
        <taxon>Bolidophyceae</taxon>
        <taxon>Parmales</taxon>
        <taxon>Triparmaceae</taxon>
        <taxon>Triparma</taxon>
    </lineage>
</organism>
<protein>
    <recommendedName>
        <fullName evidence="3">EF-hand domain-containing protein</fullName>
    </recommendedName>
</protein>
<dbReference type="Gene3D" id="1.25.40.10">
    <property type="entry name" value="Tetratricopeptide repeat domain"/>
    <property type="match status" value="1"/>
</dbReference>
<dbReference type="Gene3D" id="1.10.238.10">
    <property type="entry name" value="EF-hand"/>
    <property type="match status" value="1"/>
</dbReference>
<dbReference type="PROSITE" id="PS00018">
    <property type="entry name" value="EF_HAND_1"/>
    <property type="match status" value="2"/>
</dbReference>
<keyword evidence="1" id="KW-0106">Calcium</keyword>
<gene>
    <name evidence="4" type="ORF">TrCOL_g4566</name>
</gene>
<feature type="region of interest" description="Disordered" evidence="2">
    <location>
        <begin position="402"/>
        <end position="425"/>
    </location>
</feature>
<feature type="compositionally biased region" description="Basic and acidic residues" evidence="2">
    <location>
        <begin position="109"/>
        <end position="123"/>
    </location>
</feature>
<dbReference type="Pfam" id="PF13499">
    <property type="entry name" value="EF-hand_7"/>
    <property type="match status" value="1"/>
</dbReference>
<dbReference type="InterPro" id="IPR011990">
    <property type="entry name" value="TPR-like_helical_dom_sf"/>
</dbReference>
<evidence type="ECO:0000313" key="5">
    <source>
        <dbReference type="Proteomes" id="UP001165065"/>
    </source>
</evidence>
<feature type="region of interest" description="Disordered" evidence="2">
    <location>
        <begin position="1"/>
        <end position="31"/>
    </location>
</feature>
<feature type="domain" description="EF-hand" evidence="3">
    <location>
        <begin position="182"/>
        <end position="217"/>
    </location>
</feature>
<feature type="compositionally biased region" description="Basic and acidic residues" evidence="2">
    <location>
        <begin position="407"/>
        <end position="423"/>
    </location>
</feature>
<feature type="compositionally biased region" description="Low complexity" evidence="2">
    <location>
        <begin position="505"/>
        <end position="514"/>
    </location>
</feature>
<dbReference type="InterPro" id="IPR018247">
    <property type="entry name" value="EF_Hand_1_Ca_BS"/>
</dbReference>
<dbReference type="SUPFAM" id="SSF47473">
    <property type="entry name" value="EF-hand"/>
    <property type="match status" value="1"/>
</dbReference>